<protein>
    <recommendedName>
        <fullName evidence="1">F-box domain-containing protein</fullName>
    </recommendedName>
</protein>
<evidence type="ECO:0000259" key="1">
    <source>
        <dbReference type="PROSITE" id="PS50181"/>
    </source>
</evidence>
<dbReference type="AlphaFoldDB" id="A0AA35Q8Q9"/>
<evidence type="ECO:0000313" key="3">
    <source>
        <dbReference type="Proteomes" id="UP001160390"/>
    </source>
</evidence>
<proteinExistence type="predicted"/>
<name>A0AA35Q8Q9_9HYPO</name>
<evidence type="ECO:0000313" key="2">
    <source>
        <dbReference type="EMBL" id="CAI6096467.1"/>
    </source>
</evidence>
<dbReference type="InterPro" id="IPR001810">
    <property type="entry name" value="F-box_dom"/>
</dbReference>
<dbReference type="Proteomes" id="UP001160390">
    <property type="component" value="Unassembled WGS sequence"/>
</dbReference>
<sequence length="523" mass="60060">MASPTSFILPKLPKELREAIYAHLESDDVKNLRTTCSAMVKLLPLSFDRVFISANSLNLKVFHGIANDETIHHQVTEIVWDDARLTTGPELEQERKNYEYDSDKPDRAVTENGCPLWFKNGTHYYYQDCEGFPSSYKFPNHLLSLEESWSYYKTLLEDQHQVLASNADIEAFKHGLRRFSSLKRVTVTPATHGRLGKPLYRTPMIRAFPRGFDYPLPESWPCYKPSGPIDALPWASEDDHPYRRTYGPRCTAEAYRAKWRGYQAVTRALAEDADHQVTELHIGGHEIGSGINCRMFDQRSVEYKDLVTLLERPGLKYLNLDLFTGLIEHRNWDSYRSGLLHDALAQAKDIEHMSFRSTTDIAQGATQQLDPKEVEESLFPLRTIFPIEHWPHLRHFGISHMLVQIDDLINLLAALPRSLRSVELSHLAWGDEYGGYDDLLHEMRNTLDWRSRPVEERPKVHMAVSAATGDGNGWFVEIDEVVYSFLYGAGNNPFGENPQIIYPWEGGLRRDIFDAGFKAPYDK</sequence>
<accession>A0AA35Q8Q9</accession>
<dbReference type="EMBL" id="CABFNP030001282">
    <property type="protein sequence ID" value="CAI6096467.1"/>
    <property type="molecule type" value="Genomic_DNA"/>
</dbReference>
<comment type="caution">
    <text evidence="2">The sequence shown here is derived from an EMBL/GenBank/DDBJ whole genome shotgun (WGS) entry which is preliminary data.</text>
</comment>
<keyword evidence="3" id="KW-1185">Reference proteome</keyword>
<reference evidence="2" key="1">
    <citation type="submission" date="2023-01" db="EMBL/GenBank/DDBJ databases">
        <authorList>
            <person name="Piombo E."/>
        </authorList>
    </citation>
    <scope>NUCLEOTIDE SEQUENCE</scope>
</reference>
<dbReference type="PROSITE" id="PS50181">
    <property type="entry name" value="FBOX"/>
    <property type="match status" value="1"/>
</dbReference>
<gene>
    <name evidence="2" type="ORF">CCHLO57077_00009179</name>
</gene>
<feature type="domain" description="F-box" evidence="1">
    <location>
        <begin position="6"/>
        <end position="54"/>
    </location>
</feature>
<organism evidence="2 3">
    <name type="scientific">Clonostachys chloroleuca</name>
    <dbReference type="NCBI Taxonomy" id="1926264"/>
    <lineage>
        <taxon>Eukaryota</taxon>
        <taxon>Fungi</taxon>
        <taxon>Dikarya</taxon>
        <taxon>Ascomycota</taxon>
        <taxon>Pezizomycotina</taxon>
        <taxon>Sordariomycetes</taxon>
        <taxon>Hypocreomycetidae</taxon>
        <taxon>Hypocreales</taxon>
        <taxon>Bionectriaceae</taxon>
        <taxon>Clonostachys</taxon>
    </lineage>
</organism>